<feature type="domain" description="Peptidase M20 dimerisation" evidence="4">
    <location>
        <begin position="215"/>
        <end position="307"/>
    </location>
</feature>
<gene>
    <name evidence="5" type="ordered locus">Halhy_1186</name>
</gene>
<dbReference type="PANTHER" id="PTHR11014">
    <property type="entry name" value="PEPTIDASE M20 FAMILY MEMBER"/>
    <property type="match status" value="1"/>
</dbReference>
<evidence type="ECO:0000256" key="2">
    <source>
        <dbReference type="PIRSR" id="PIRSR005962-1"/>
    </source>
</evidence>
<keyword evidence="2" id="KW-0464">Manganese</keyword>
<feature type="chain" id="PRO_5003316005" evidence="3">
    <location>
        <begin position="20"/>
        <end position="435"/>
    </location>
</feature>
<sequence>MRHTIYAIFFLLFCTPLMAQTAKDLSNQDYPYLEKLYLHLHQNPELSFYETNTAKRLAEELRQIGFQVTENFGGTGVVGILKNGPGPTVLIRADMDALPVVEETGKAYASKVTTKDEAGNTVGVMHACGHDVHMSVWTGAARTLAKMKSKWSGTLIMVGQPAEERSGGAKAMLKEGLYSKFPKPDYALAIHVSPTLAAGRIGYRKEYTLANVDFMDITVYGQGGHGAYPHTTIDPIVLSARIITTLQTIVSRETSPLEPAVVTVGAIHGGAKGNVIPNEVHLQLTMRSYSDQVRKNTIEKIGRICRGEAIAAGLPESKFPKLTMRPEETPSTYNDPALTERVVNHFKTTFGPAQIQEVEPSMAGEDFALFGRTEEKVPIFLFWLGTQEASMAEKAAKGDIQLPSLHSSLFCPVPEPTLKTGVAAMAEAALHLFKK</sequence>
<dbReference type="EC" id="3.5.1.47" evidence="5"/>
<dbReference type="Pfam" id="PF01546">
    <property type="entry name" value="Peptidase_M20"/>
    <property type="match status" value="1"/>
</dbReference>
<proteinExistence type="predicted"/>
<dbReference type="OrthoDB" id="9777385at2"/>
<dbReference type="AlphaFoldDB" id="F4KSX6"/>
<feature type="binding site" evidence="2">
    <location>
        <position position="191"/>
    </location>
    <ligand>
        <name>Mn(2+)</name>
        <dbReference type="ChEBI" id="CHEBI:29035"/>
        <label>2</label>
    </ligand>
</feature>
<dbReference type="PANTHER" id="PTHR11014:SF63">
    <property type="entry name" value="METALLOPEPTIDASE, PUTATIVE (AFU_ORTHOLOGUE AFUA_6G09600)-RELATED"/>
    <property type="match status" value="1"/>
</dbReference>
<evidence type="ECO:0000259" key="4">
    <source>
        <dbReference type="Pfam" id="PF07687"/>
    </source>
</evidence>
<evidence type="ECO:0000256" key="3">
    <source>
        <dbReference type="SAM" id="SignalP"/>
    </source>
</evidence>
<feature type="binding site" evidence="2">
    <location>
        <position position="130"/>
    </location>
    <ligand>
        <name>Mn(2+)</name>
        <dbReference type="ChEBI" id="CHEBI:29035"/>
        <label>2</label>
    </ligand>
</feature>
<dbReference type="KEGG" id="hhy:Halhy_1186"/>
<organism evidence="5 6">
    <name type="scientific">Haliscomenobacter hydrossis (strain ATCC 27775 / DSM 1100 / LMG 10767 / O)</name>
    <dbReference type="NCBI Taxonomy" id="760192"/>
    <lineage>
        <taxon>Bacteria</taxon>
        <taxon>Pseudomonadati</taxon>
        <taxon>Bacteroidota</taxon>
        <taxon>Saprospiria</taxon>
        <taxon>Saprospirales</taxon>
        <taxon>Haliscomenobacteraceae</taxon>
        <taxon>Haliscomenobacter</taxon>
    </lineage>
</organism>
<dbReference type="SUPFAM" id="SSF55031">
    <property type="entry name" value="Bacterial exopeptidase dimerisation domain"/>
    <property type="match status" value="1"/>
</dbReference>
<reference key="2">
    <citation type="submission" date="2011-04" db="EMBL/GenBank/DDBJ databases">
        <title>Complete sequence of chromosome of Haliscomenobacter hydrossis DSM 1100.</title>
        <authorList>
            <consortium name="US DOE Joint Genome Institute (JGI-PGF)"/>
            <person name="Lucas S."/>
            <person name="Han J."/>
            <person name="Lapidus A."/>
            <person name="Bruce D."/>
            <person name="Goodwin L."/>
            <person name="Pitluck S."/>
            <person name="Peters L."/>
            <person name="Kyrpides N."/>
            <person name="Mavromatis K."/>
            <person name="Ivanova N."/>
            <person name="Ovchinnikova G."/>
            <person name="Pagani I."/>
            <person name="Daligault H."/>
            <person name="Detter J.C."/>
            <person name="Han C."/>
            <person name="Land M."/>
            <person name="Hauser L."/>
            <person name="Markowitz V."/>
            <person name="Cheng J.-F."/>
            <person name="Hugenholtz P."/>
            <person name="Woyke T."/>
            <person name="Wu D."/>
            <person name="Verbarg S."/>
            <person name="Frueling A."/>
            <person name="Brambilla E."/>
            <person name="Klenk H.-P."/>
            <person name="Eisen J.A."/>
        </authorList>
    </citation>
    <scope>NUCLEOTIDE SEQUENCE</scope>
    <source>
        <strain>DSM 1100</strain>
    </source>
</reference>
<dbReference type="EMBL" id="CP002691">
    <property type="protein sequence ID" value="AEE49083.1"/>
    <property type="molecule type" value="Genomic_DNA"/>
</dbReference>
<evidence type="ECO:0000256" key="1">
    <source>
        <dbReference type="ARBA" id="ARBA00022801"/>
    </source>
</evidence>
<feature type="binding site" evidence="2">
    <location>
        <position position="164"/>
    </location>
    <ligand>
        <name>Mn(2+)</name>
        <dbReference type="ChEBI" id="CHEBI:29035"/>
        <label>2</label>
    </ligand>
</feature>
<dbReference type="Gene3D" id="3.30.70.360">
    <property type="match status" value="1"/>
</dbReference>
<dbReference type="PIRSF" id="PIRSF005962">
    <property type="entry name" value="Pept_M20D_amidohydro"/>
    <property type="match status" value="1"/>
</dbReference>
<dbReference type="Proteomes" id="UP000008461">
    <property type="component" value="Chromosome"/>
</dbReference>
<evidence type="ECO:0000313" key="6">
    <source>
        <dbReference type="Proteomes" id="UP000008461"/>
    </source>
</evidence>
<comment type="cofactor">
    <cofactor evidence="2">
        <name>Mn(2+)</name>
        <dbReference type="ChEBI" id="CHEBI:29035"/>
    </cofactor>
    <text evidence="2">The Mn(2+) ion enhances activity.</text>
</comment>
<keyword evidence="1 5" id="KW-0378">Hydrolase</keyword>
<dbReference type="SUPFAM" id="SSF53187">
    <property type="entry name" value="Zn-dependent exopeptidases"/>
    <property type="match status" value="1"/>
</dbReference>
<dbReference type="GO" id="GO:0050118">
    <property type="term" value="F:N-acetyldiaminopimelate deacetylase activity"/>
    <property type="evidence" value="ECO:0007669"/>
    <property type="project" value="UniProtKB-EC"/>
</dbReference>
<feature type="signal peptide" evidence="3">
    <location>
        <begin position="1"/>
        <end position="19"/>
    </location>
</feature>
<accession>F4KSX6</accession>
<dbReference type="GO" id="GO:0019877">
    <property type="term" value="P:diaminopimelate biosynthetic process"/>
    <property type="evidence" value="ECO:0007669"/>
    <property type="project" value="UniProtKB-ARBA"/>
</dbReference>
<dbReference type="InterPro" id="IPR017439">
    <property type="entry name" value="Amidohydrolase"/>
</dbReference>
<protein>
    <submittedName>
        <fullName evidence="5">Amidohydrolase</fullName>
        <ecNumber evidence="5">3.5.1.47</ecNumber>
    </submittedName>
</protein>
<keyword evidence="6" id="KW-1185">Reference proteome</keyword>
<dbReference type="InterPro" id="IPR011650">
    <property type="entry name" value="Peptidase_M20_dimer"/>
</dbReference>
<dbReference type="RefSeq" id="WP_013763638.1">
    <property type="nucleotide sequence ID" value="NC_015510.1"/>
</dbReference>
<dbReference type="Gene3D" id="3.40.630.10">
    <property type="entry name" value="Zn peptidases"/>
    <property type="match status" value="1"/>
</dbReference>
<feature type="binding site" evidence="2">
    <location>
        <position position="128"/>
    </location>
    <ligand>
        <name>Mn(2+)</name>
        <dbReference type="ChEBI" id="CHEBI:29035"/>
        <label>2</label>
    </ligand>
</feature>
<keyword evidence="3" id="KW-0732">Signal</keyword>
<dbReference type="Pfam" id="PF07687">
    <property type="entry name" value="M20_dimer"/>
    <property type="match status" value="1"/>
</dbReference>
<dbReference type="eggNOG" id="COG1473">
    <property type="taxonomic scope" value="Bacteria"/>
</dbReference>
<reference evidence="5 6" key="1">
    <citation type="journal article" date="2011" name="Stand. Genomic Sci.">
        <title>Complete genome sequence of Haliscomenobacter hydrossis type strain (O).</title>
        <authorList>
            <consortium name="US DOE Joint Genome Institute (JGI-PGF)"/>
            <person name="Daligault H."/>
            <person name="Lapidus A."/>
            <person name="Zeytun A."/>
            <person name="Nolan M."/>
            <person name="Lucas S."/>
            <person name="Del Rio T.G."/>
            <person name="Tice H."/>
            <person name="Cheng J.F."/>
            <person name="Tapia R."/>
            <person name="Han C."/>
            <person name="Goodwin L."/>
            <person name="Pitluck S."/>
            <person name="Liolios K."/>
            <person name="Pagani I."/>
            <person name="Ivanova N."/>
            <person name="Huntemann M."/>
            <person name="Mavromatis K."/>
            <person name="Mikhailova N."/>
            <person name="Pati A."/>
            <person name="Chen A."/>
            <person name="Palaniappan K."/>
            <person name="Land M."/>
            <person name="Hauser L."/>
            <person name="Brambilla E.M."/>
            <person name="Rohde M."/>
            <person name="Verbarg S."/>
            <person name="Goker M."/>
            <person name="Bristow J."/>
            <person name="Eisen J.A."/>
            <person name="Markowitz V."/>
            <person name="Hugenholtz P."/>
            <person name="Kyrpides N.C."/>
            <person name="Klenk H.P."/>
            <person name="Woyke T."/>
        </authorList>
    </citation>
    <scope>NUCLEOTIDE SEQUENCE [LARGE SCALE GENOMIC DNA]</scope>
    <source>
        <strain evidence="6">ATCC 27775 / DSM 1100 / LMG 10767 / O</strain>
    </source>
</reference>
<dbReference type="FunFam" id="3.30.70.360:FF:000001">
    <property type="entry name" value="N-acetyldiaminopimelate deacetylase"/>
    <property type="match status" value="1"/>
</dbReference>
<keyword evidence="2" id="KW-0479">Metal-binding</keyword>
<dbReference type="GO" id="GO:0046872">
    <property type="term" value="F:metal ion binding"/>
    <property type="evidence" value="ECO:0007669"/>
    <property type="project" value="UniProtKB-KW"/>
</dbReference>
<dbReference type="HOGENOM" id="CLU_023257_6_0_10"/>
<dbReference type="InterPro" id="IPR002933">
    <property type="entry name" value="Peptidase_M20"/>
</dbReference>
<dbReference type="STRING" id="760192.Halhy_1186"/>
<name>F4KSX6_HALH1</name>
<dbReference type="NCBIfam" id="TIGR01891">
    <property type="entry name" value="amidohydrolases"/>
    <property type="match status" value="1"/>
</dbReference>
<evidence type="ECO:0000313" key="5">
    <source>
        <dbReference type="EMBL" id="AEE49083.1"/>
    </source>
</evidence>
<feature type="binding site" evidence="2">
    <location>
        <position position="406"/>
    </location>
    <ligand>
        <name>Mn(2+)</name>
        <dbReference type="ChEBI" id="CHEBI:29035"/>
        <label>2</label>
    </ligand>
</feature>
<dbReference type="InterPro" id="IPR036264">
    <property type="entry name" value="Bact_exopeptidase_dim_dom"/>
</dbReference>